<feature type="region of interest" description="Disordered" evidence="1">
    <location>
        <begin position="131"/>
        <end position="185"/>
    </location>
</feature>
<evidence type="ECO:0000256" key="1">
    <source>
        <dbReference type="SAM" id="MobiDB-lite"/>
    </source>
</evidence>
<evidence type="ECO:0000313" key="2">
    <source>
        <dbReference type="EMBL" id="KAJ4463410.1"/>
    </source>
</evidence>
<dbReference type="Proteomes" id="UP001150217">
    <property type="component" value="Unassembled WGS sequence"/>
</dbReference>
<keyword evidence="3" id="KW-1185">Reference proteome</keyword>
<protein>
    <recommendedName>
        <fullName evidence="4">DNA glycosylase</fullName>
    </recommendedName>
</protein>
<evidence type="ECO:0000313" key="3">
    <source>
        <dbReference type="Proteomes" id="UP001150217"/>
    </source>
</evidence>
<evidence type="ECO:0008006" key="4">
    <source>
        <dbReference type="Google" id="ProtNLM"/>
    </source>
</evidence>
<reference evidence="2" key="1">
    <citation type="submission" date="2022-08" db="EMBL/GenBank/DDBJ databases">
        <title>A Global Phylogenomic Analysis of the Shiitake Genus Lentinula.</title>
        <authorList>
            <consortium name="DOE Joint Genome Institute"/>
            <person name="Sierra-Patev S."/>
            <person name="Min B."/>
            <person name="Naranjo-Ortiz M."/>
            <person name="Looney B."/>
            <person name="Konkel Z."/>
            <person name="Slot J.C."/>
            <person name="Sakamoto Y."/>
            <person name="Steenwyk J.L."/>
            <person name="Rokas A."/>
            <person name="Carro J."/>
            <person name="Camarero S."/>
            <person name="Ferreira P."/>
            <person name="Molpeceres G."/>
            <person name="Ruiz-Duenas F.J."/>
            <person name="Serrano A."/>
            <person name="Henrissat B."/>
            <person name="Drula E."/>
            <person name="Hughes K.W."/>
            <person name="Mata J.L."/>
            <person name="Ishikawa N.K."/>
            <person name="Vargas-Isla R."/>
            <person name="Ushijima S."/>
            <person name="Smith C.A."/>
            <person name="Ahrendt S."/>
            <person name="Andreopoulos W."/>
            <person name="He G."/>
            <person name="Labutti K."/>
            <person name="Lipzen A."/>
            <person name="Ng V."/>
            <person name="Riley R."/>
            <person name="Sandor L."/>
            <person name="Barry K."/>
            <person name="Martinez A.T."/>
            <person name="Xiao Y."/>
            <person name="Gibbons J.G."/>
            <person name="Terashima K."/>
            <person name="Grigoriev I.V."/>
            <person name="Hibbett D.S."/>
        </authorList>
    </citation>
    <scope>NUCLEOTIDE SEQUENCE</scope>
    <source>
        <strain evidence="2">RHP3577 ss4</strain>
    </source>
</reference>
<name>A0ABQ8UXR8_9AGAR</name>
<gene>
    <name evidence="2" type="ORF">C8R41DRAFT_872451</name>
</gene>
<dbReference type="EMBL" id="JANVFT010000167">
    <property type="protein sequence ID" value="KAJ4463410.1"/>
    <property type="molecule type" value="Genomic_DNA"/>
</dbReference>
<organism evidence="2 3">
    <name type="scientific">Lentinula lateritia</name>
    <dbReference type="NCBI Taxonomy" id="40482"/>
    <lineage>
        <taxon>Eukaryota</taxon>
        <taxon>Fungi</taxon>
        <taxon>Dikarya</taxon>
        <taxon>Basidiomycota</taxon>
        <taxon>Agaricomycotina</taxon>
        <taxon>Agaricomycetes</taxon>
        <taxon>Agaricomycetidae</taxon>
        <taxon>Agaricales</taxon>
        <taxon>Marasmiineae</taxon>
        <taxon>Omphalotaceae</taxon>
        <taxon>Lentinula</taxon>
    </lineage>
</organism>
<feature type="compositionally biased region" description="Pro residues" evidence="1">
    <location>
        <begin position="13"/>
        <end position="23"/>
    </location>
</feature>
<comment type="caution">
    <text evidence="2">The sequence shown here is derived from an EMBL/GenBank/DDBJ whole genome shotgun (WGS) entry which is preliminary data.</text>
</comment>
<accession>A0ABQ8UXR8</accession>
<feature type="region of interest" description="Disordered" evidence="1">
    <location>
        <begin position="1"/>
        <end position="29"/>
    </location>
</feature>
<proteinExistence type="predicted"/>
<sequence>MATPSDLTSAGVPPAPGAPPSSPNPRDSDVDEILSLFKSVFGVGVSLARYIMDDPLWSILAAAGLPCPTCVRGKKTDALATWLSLVASWRSMETRSTNSTSALLELNPLDDQDQWDLDRQELREFRQQQPSVLGPLSPFPRTSPLVGDSSPPPRAPVTKKRKRLVKVDSGSTPKRRRPEQPVVPPVEGVSDYRRVVLVLRPPHVPGSELTTLLEAGQLVPADSSHRWFI</sequence>